<proteinExistence type="predicted"/>
<dbReference type="Proteomes" id="UP000325211">
    <property type="component" value="Chromosome"/>
</dbReference>
<evidence type="ECO:0000313" key="2">
    <source>
        <dbReference type="EMBL" id="QES50661.1"/>
    </source>
</evidence>
<name>A0A5P2DBM2_STRVZ</name>
<evidence type="ECO:0000313" key="3">
    <source>
        <dbReference type="Proteomes" id="UP000325211"/>
    </source>
</evidence>
<gene>
    <name evidence="2" type="ORF">DEJ50_25320</name>
</gene>
<dbReference type="AlphaFoldDB" id="A0A5P2DBM2"/>
<protein>
    <submittedName>
        <fullName evidence="2">Uncharacterized protein</fullName>
    </submittedName>
</protein>
<evidence type="ECO:0000256" key="1">
    <source>
        <dbReference type="SAM" id="MobiDB-lite"/>
    </source>
</evidence>
<dbReference type="OrthoDB" id="4338791at2"/>
<accession>A0A5P2DBM2</accession>
<dbReference type="RefSeq" id="WP_150210407.1">
    <property type="nucleotide sequence ID" value="NZ_CP029190.1"/>
</dbReference>
<organism evidence="2 3">
    <name type="scientific">Streptomyces venezuelae</name>
    <dbReference type="NCBI Taxonomy" id="54571"/>
    <lineage>
        <taxon>Bacteria</taxon>
        <taxon>Bacillati</taxon>
        <taxon>Actinomycetota</taxon>
        <taxon>Actinomycetes</taxon>
        <taxon>Kitasatosporales</taxon>
        <taxon>Streptomycetaceae</taxon>
        <taxon>Streptomyces</taxon>
    </lineage>
</organism>
<feature type="region of interest" description="Disordered" evidence="1">
    <location>
        <begin position="1"/>
        <end position="68"/>
    </location>
</feature>
<reference evidence="2 3" key="1">
    <citation type="submission" date="2018-05" db="EMBL/GenBank/DDBJ databases">
        <title>Streptomyces venezuelae.</title>
        <authorList>
            <person name="Kim W."/>
            <person name="Lee N."/>
            <person name="Cho B.-K."/>
        </authorList>
    </citation>
    <scope>NUCLEOTIDE SEQUENCE [LARGE SCALE GENOMIC DNA]</scope>
    <source>
        <strain evidence="2 3">ATCC 21782</strain>
    </source>
</reference>
<sequence>MTISAVTCTFVAKQPNPPQKPDGNTEGAAREQYRTGYQQGLKDTLETCEKNPPKGLAAPDPNWQAGYDKGAETALNSKRCQGD</sequence>
<feature type="compositionally biased region" description="Basic and acidic residues" evidence="1">
    <location>
        <begin position="43"/>
        <end position="52"/>
    </location>
</feature>
<dbReference type="EMBL" id="CP029190">
    <property type="protein sequence ID" value="QES50661.1"/>
    <property type="molecule type" value="Genomic_DNA"/>
</dbReference>